<reference evidence="1" key="1">
    <citation type="submission" date="2021-04" db="EMBL/GenBank/DDBJ databases">
        <title>Genome based classification of Actinospica acidithermotolerans sp. nov., an actinobacterium isolated from an Indonesian hot spring.</title>
        <authorList>
            <person name="Kusuma A.B."/>
            <person name="Putra K.E."/>
            <person name="Nafisah S."/>
            <person name="Loh J."/>
            <person name="Nouioui I."/>
            <person name="Goodfellow M."/>
        </authorList>
    </citation>
    <scope>NUCLEOTIDE SEQUENCE</scope>
    <source>
        <strain evidence="1">DSM 45618</strain>
    </source>
</reference>
<dbReference type="RefSeq" id="WP_211472308.1">
    <property type="nucleotide sequence ID" value="NZ_JAGSXH010000206.1"/>
</dbReference>
<organism evidence="1 2">
    <name type="scientific">Actinocrinis puniceicyclus</name>
    <dbReference type="NCBI Taxonomy" id="977794"/>
    <lineage>
        <taxon>Bacteria</taxon>
        <taxon>Bacillati</taxon>
        <taxon>Actinomycetota</taxon>
        <taxon>Actinomycetes</taxon>
        <taxon>Catenulisporales</taxon>
        <taxon>Actinospicaceae</taxon>
        <taxon>Actinocrinis</taxon>
    </lineage>
</organism>
<evidence type="ECO:0000313" key="2">
    <source>
        <dbReference type="Proteomes" id="UP000677913"/>
    </source>
</evidence>
<sequence length="121" mass="12929">MAGPVITVAFTEPVGEKAMGALGTHLRSLADANFEYTRPGHWALNLQPQQLGIAYSDGEGSRPFLVEASGPGNEDGQFFEDGRFIERDWGFLVPLLAFTAPPRSVPSPCATAGSTTRPPHC</sequence>
<keyword evidence="2" id="KW-1185">Reference proteome</keyword>
<evidence type="ECO:0000313" key="1">
    <source>
        <dbReference type="EMBL" id="MBS2966843.1"/>
    </source>
</evidence>
<proteinExistence type="predicted"/>
<accession>A0A8J7WSL6</accession>
<dbReference type="Proteomes" id="UP000677913">
    <property type="component" value="Unassembled WGS sequence"/>
</dbReference>
<gene>
    <name evidence="1" type="ORF">KGA66_27660</name>
</gene>
<name>A0A8J7WSL6_9ACTN</name>
<comment type="caution">
    <text evidence="1">The sequence shown here is derived from an EMBL/GenBank/DDBJ whole genome shotgun (WGS) entry which is preliminary data.</text>
</comment>
<dbReference type="EMBL" id="JAGSXH010000206">
    <property type="protein sequence ID" value="MBS2966843.1"/>
    <property type="molecule type" value="Genomic_DNA"/>
</dbReference>
<dbReference type="AlphaFoldDB" id="A0A8J7WSL6"/>
<protein>
    <submittedName>
        <fullName evidence="1">Uncharacterized protein</fullName>
    </submittedName>
</protein>